<dbReference type="PANTHER" id="PTHR33112">
    <property type="entry name" value="DOMAIN PROTEIN, PUTATIVE-RELATED"/>
    <property type="match status" value="1"/>
</dbReference>
<sequence>MEYHGIPFEGTVWQASARYNNAVMSRADVDAFFEKARLGAAQYPESVPDDEPETLPAPTPAMKTNATVYTPHEHPLPSGNQIGSPSRGERGINTAHSEQSTIQRAQRGSNQADLFVFGVTSSRQQRQQNRQAEFTFSSNRASVRANIFCELCKFIIANARALRFQPSEVRHDATSIHIEGGGSGNRSQNSRCSEVFAGYKTFAELYKSASDGCHLCSLLTAPDAEGSLDAPPNSASQVFIGVYGDKSFDGPGRIEIQDVHERYGRKVINLYFDSPSAKIQGSLQYKNTNTDELFELAKGWLEHCRKHHDQCRRESTSAFMPTRVLKVSCTNGELSSVQLCPTAELNFPRAPYLALSHCWGTQNIIQLVSGTLAPFQRDVPITKLSQNFRDAALITAHLGYQYLWIDSLCIIQDSPEDKAREIPKMAEIYGNAILTIAALGAKDSSGGCFVTRNPLALVPALLRDGDADVRDQVWAWNHALPGPDADGLIRPPLHRRGWVVQERALARRTLHFGSAMVYWECLEASASEAQPEMQERAFSTDTSDPVFAHQVGIKTALQALRRSAESGGAWEQWEGLWWKLVKEYTASQLTRVNDKWNAISALAMEAEQCTKMRLYHGLWECNLFDEILWQCLEPGKRNAFAPSWSWLSYEGQIQAKRFNYDGGFRRLATVNKPGSFRVAADGLGRSRELLIRGYVFQVYSEQIQSSDNGVQRYALHLCEDNSGAELVWRWSPDVNPKGEWDLAALPLVKSCAGDGEIWGMVVRPTDASKLSWARVGIFRLYWLNQEADELLFGEGEKQDIVLV</sequence>
<name>A0A9Q0AQ14_9PEZI</name>
<gene>
    <name evidence="3" type="ORF">JX265_007004</name>
</gene>
<evidence type="ECO:0000259" key="2">
    <source>
        <dbReference type="Pfam" id="PF06985"/>
    </source>
</evidence>
<dbReference type="PANTHER" id="PTHR33112:SF16">
    <property type="entry name" value="HETEROKARYON INCOMPATIBILITY DOMAIN-CONTAINING PROTEIN"/>
    <property type="match status" value="1"/>
</dbReference>
<organism evidence="3 4">
    <name type="scientific">Neoarthrinium moseri</name>
    <dbReference type="NCBI Taxonomy" id="1658444"/>
    <lineage>
        <taxon>Eukaryota</taxon>
        <taxon>Fungi</taxon>
        <taxon>Dikarya</taxon>
        <taxon>Ascomycota</taxon>
        <taxon>Pezizomycotina</taxon>
        <taxon>Sordariomycetes</taxon>
        <taxon>Xylariomycetidae</taxon>
        <taxon>Amphisphaeriales</taxon>
        <taxon>Apiosporaceae</taxon>
        <taxon>Neoarthrinium</taxon>
    </lineage>
</organism>
<dbReference type="InterPro" id="IPR010730">
    <property type="entry name" value="HET"/>
</dbReference>
<protein>
    <recommendedName>
        <fullName evidence="2">Heterokaryon incompatibility domain-containing protein</fullName>
    </recommendedName>
</protein>
<evidence type="ECO:0000313" key="4">
    <source>
        <dbReference type="Proteomes" id="UP000829685"/>
    </source>
</evidence>
<dbReference type="Pfam" id="PF06985">
    <property type="entry name" value="HET"/>
    <property type="match status" value="1"/>
</dbReference>
<evidence type="ECO:0000313" key="3">
    <source>
        <dbReference type="EMBL" id="KAI1868181.1"/>
    </source>
</evidence>
<proteinExistence type="predicted"/>
<feature type="region of interest" description="Disordered" evidence="1">
    <location>
        <begin position="69"/>
        <end position="92"/>
    </location>
</feature>
<keyword evidence="4" id="KW-1185">Reference proteome</keyword>
<accession>A0A9Q0AQ14</accession>
<feature type="domain" description="Heterokaryon incompatibility" evidence="2">
    <location>
        <begin position="352"/>
        <end position="502"/>
    </location>
</feature>
<dbReference type="AlphaFoldDB" id="A0A9Q0AQ14"/>
<reference evidence="3" key="1">
    <citation type="submission" date="2021-03" db="EMBL/GenBank/DDBJ databases">
        <title>Revisited historic fungal species revealed as producer of novel bioactive compounds through whole genome sequencing and comparative genomics.</title>
        <authorList>
            <person name="Vignolle G.A."/>
            <person name="Hochenegger N."/>
            <person name="Mach R.L."/>
            <person name="Mach-Aigner A.R."/>
            <person name="Javad Rahimi M."/>
            <person name="Salim K.A."/>
            <person name="Chan C.M."/>
            <person name="Lim L.B.L."/>
            <person name="Cai F."/>
            <person name="Druzhinina I.S."/>
            <person name="U'Ren J.M."/>
            <person name="Derntl C."/>
        </authorList>
    </citation>
    <scope>NUCLEOTIDE SEQUENCE</scope>
    <source>
        <strain evidence="3">TUCIM 5799</strain>
    </source>
</reference>
<comment type="caution">
    <text evidence="3">The sequence shown here is derived from an EMBL/GenBank/DDBJ whole genome shotgun (WGS) entry which is preliminary data.</text>
</comment>
<dbReference type="Proteomes" id="UP000829685">
    <property type="component" value="Unassembled WGS sequence"/>
</dbReference>
<dbReference type="EMBL" id="JAFIMR010000017">
    <property type="protein sequence ID" value="KAI1868181.1"/>
    <property type="molecule type" value="Genomic_DNA"/>
</dbReference>
<evidence type="ECO:0000256" key="1">
    <source>
        <dbReference type="SAM" id="MobiDB-lite"/>
    </source>
</evidence>